<dbReference type="NCBIfam" id="TIGR01003">
    <property type="entry name" value="PTS_HPr_family"/>
    <property type="match status" value="1"/>
</dbReference>
<dbReference type="InterPro" id="IPR001020">
    <property type="entry name" value="PTS_HPr_His_P_site"/>
</dbReference>
<name>A0A850H784_9SPHN</name>
<dbReference type="Pfam" id="PF00381">
    <property type="entry name" value="PTS-HPr"/>
    <property type="match status" value="1"/>
</dbReference>
<dbReference type="PANTHER" id="PTHR33705:SF2">
    <property type="entry name" value="PHOSPHOCARRIER PROTEIN NPR"/>
    <property type="match status" value="1"/>
</dbReference>
<dbReference type="PRINTS" id="PR00107">
    <property type="entry name" value="PHOSPHOCPHPR"/>
</dbReference>
<comment type="subcellular location">
    <subcellularLocation>
        <location evidence="1">Cytoplasm</location>
    </subcellularLocation>
</comment>
<dbReference type="RefSeq" id="WP_176268005.1">
    <property type="nucleotide sequence ID" value="NZ_JABWGV010000004.1"/>
</dbReference>
<sequence>MSGSGQDTVSREVTIVNQRGLHARASAKFVGMVAALPDGYTVEVEKDGNRAAGGSILGLMMLGAAKGNEVTLHVAGPEAERVMDELYTLVAGGFGEE</sequence>
<dbReference type="InterPro" id="IPR000032">
    <property type="entry name" value="HPr-like"/>
</dbReference>
<keyword evidence="4" id="KW-0598">Phosphotransferase system</keyword>
<dbReference type="InterPro" id="IPR035895">
    <property type="entry name" value="HPr-like_sf"/>
</dbReference>
<dbReference type="GO" id="GO:0009401">
    <property type="term" value="P:phosphoenolpyruvate-dependent sugar phosphotransferase system"/>
    <property type="evidence" value="ECO:0007669"/>
    <property type="project" value="UniProtKB-KW"/>
</dbReference>
<dbReference type="InterPro" id="IPR050399">
    <property type="entry name" value="HPr"/>
</dbReference>
<dbReference type="PROSITE" id="PS51350">
    <property type="entry name" value="PTS_HPR_DOM"/>
    <property type="match status" value="1"/>
</dbReference>
<keyword evidence="3" id="KW-0963">Cytoplasm</keyword>
<dbReference type="GO" id="GO:0005737">
    <property type="term" value="C:cytoplasm"/>
    <property type="evidence" value="ECO:0007669"/>
    <property type="project" value="UniProtKB-SubCell"/>
</dbReference>
<keyword evidence="7" id="KW-1185">Reference proteome</keyword>
<comment type="similarity">
    <text evidence="2">Belongs to the HPr family.</text>
</comment>
<evidence type="ECO:0000256" key="2">
    <source>
        <dbReference type="ARBA" id="ARBA00010736"/>
    </source>
</evidence>
<protein>
    <submittedName>
        <fullName evidence="6">HPr family phosphocarrier protein</fullName>
    </submittedName>
</protein>
<dbReference type="PANTHER" id="PTHR33705">
    <property type="entry name" value="PHOSPHOCARRIER PROTEIN HPR"/>
    <property type="match status" value="1"/>
</dbReference>
<evidence type="ECO:0000259" key="5">
    <source>
        <dbReference type="PROSITE" id="PS51350"/>
    </source>
</evidence>
<evidence type="ECO:0000256" key="1">
    <source>
        <dbReference type="ARBA" id="ARBA00004496"/>
    </source>
</evidence>
<dbReference type="Gene3D" id="3.30.1340.10">
    <property type="entry name" value="HPr-like"/>
    <property type="match status" value="1"/>
</dbReference>
<evidence type="ECO:0000313" key="6">
    <source>
        <dbReference type="EMBL" id="NVD45708.1"/>
    </source>
</evidence>
<evidence type="ECO:0000256" key="3">
    <source>
        <dbReference type="ARBA" id="ARBA00022490"/>
    </source>
</evidence>
<dbReference type="PROSITE" id="PS00369">
    <property type="entry name" value="PTS_HPR_HIS"/>
    <property type="match status" value="1"/>
</dbReference>
<dbReference type="AlphaFoldDB" id="A0A850H784"/>
<dbReference type="SUPFAM" id="SSF55594">
    <property type="entry name" value="HPr-like"/>
    <property type="match status" value="1"/>
</dbReference>
<evidence type="ECO:0000256" key="4">
    <source>
        <dbReference type="ARBA" id="ARBA00022683"/>
    </source>
</evidence>
<evidence type="ECO:0000313" key="7">
    <source>
        <dbReference type="Proteomes" id="UP000561438"/>
    </source>
</evidence>
<accession>A0A850H784</accession>
<reference evidence="6 7" key="1">
    <citation type="submission" date="2020-06" db="EMBL/GenBank/DDBJ databases">
        <title>Altererythrobacter sp. HHU K3-1.</title>
        <authorList>
            <person name="Zhang D."/>
            <person name="Xue H."/>
        </authorList>
    </citation>
    <scope>NUCLEOTIDE SEQUENCE [LARGE SCALE GENOMIC DNA]</scope>
    <source>
        <strain evidence="6 7">HHU K3-1</strain>
    </source>
</reference>
<comment type="caution">
    <text evidence="6">The sequence shown here is derived from an EMBL/GenBank/DDBJ whole genome shotgun (WGS) entry which is preliminary data.</text>
</comment>
<dbReference type="EMBL" id="JABWGV010000004">
    <property type="protein sequence ID" value="NVD45708.1"/>
    <property type="molecule type" value="Genomic_DNA"/>
</dbReference>
<dbReference type="Proteomes" id="UP000561438">
    <property type="component" value="Unassembled WGS sequence"/>
</dbReference>
<organism evidence="6 7">
    <name type="scientific">Qipengyuania atrilutea</name>
    <dbReference type="NCBI Taxonomy" id="2744473"/>
    <lineage>
        <taxon>Bacteria</taxon>
        <taxon>Pseudomonadati</taxon>
        <taxon>Pseudomonadota</taxon>
        <taxon>Alphaproteobacteria</taxon>
        <taxon>Sphingomonadales</taxon>
        <taxon>Erythrobacteraceae</taxon>
        <taxon>Qipengyuania</taxon>
    </lineage>
</organism>
<feature type="domain" description="HPr" evidence="5">
    <location>
        <begin position="8"/>
        <end position="97"/>
    </location>
</feature>
<proteinExistence type="inferred from homology"/>
<gene>
    <name evidence="6" type="ORF">HUV48_11880</name>
</gene>